<dbReference type="EMBL" id="AMCI01000963">
    <property type="protein sequence ID" value="EJX07127.1"/>
    <property type="molecule type" value="Genomic_DNA"/>
</dbReference>
<sequence>MAVIKGCQSSFESRVWYLIENANNITKKYPSTQHMHFDKDGKFVYGKAYDDRNIRRVTANDPLLPRLWTFEKQNNGGYKIRNANTGCNWSTYVAAGIDMPVDPNGGGEYSFECVPASYDGFNAKFAIKIGGHMINAFQGDANTLICDYGGNHMGDAGSHWFFKKVTEVPVKIGTTGWASICMPFAVTIPAEVHAYVATSANGSVLNLKEVTGSVPAKTALVITGAANSESKFQIDYNYADNLTETNLFQGTTVERIDFAEGFTYGLGANNGKAVFMKNKYMKEFQNGDTKYSTLTVPANKAYLLTKDLGVTAQAATMLQFNFGGETTGIDGVVADDAKDTIYYDLNGRRVLYPTQGVYVTNMGKKVFIR</sequence>
<gene>
    <name evidence="1" type="ORF">EVA_04762</name>
</gene>
<dbReference type="AlphaFoldDB" id="J9GHX4"/>
<proteinExistence type="predicted"/>
<organism evidence="1">
    <name type="scientific">gut metagenome</name>
    <dbReference type="NCBI Taxonomy" id="749906"/>
    <lineage>
        <taxon>unclassified sequences</taxon>
        <taxon>metagenomes</taxon>
        <taxon>organismal metagenomes</taxon>
    </lineage>
</organism>
<accession>J9GHX4</accession>
<comment type="caution">
    <text evidence="1">The sequence shown here is derived from an EMBL/GenBank/DDBJ whole genome shotgun (WGS) entry which is preliminary data.</text>
</comment>
<name>J9GHX4_9ZZZZ</name>
<reference evidence="1" key="1">
    <citation type="journal article" date="2012" name="PLoS ONE">
        <title>Gene sets for utilization of primary and secondary nutrition supplies in the distal gut of endangered iberian lynx.</title>
        <authorList>
            <person name="Alcaide M."/>
            <person name="Messina E."/>
            <person name="Richter M."/>
            <person name="Bargiela R."/>
            <person name="Peplies J."/>
            <person name="Huws S.A."/>
            <person name="Newbold C.J."/>
            <person name="Golyshin P.N."/>
            <person name="Simon M.A."/>
            <person name="Lopez G."/>
            <person name="Yakimov M.M."/>
            <person name="Ferrer M."/>
        </authorList>
    </citation>
    <scope>NUCLEOTIDE SEQUENCE</scope>
</reference>
<protein>
    <submittedName>
        <fullName evidence="1">Uncharacterized protein</fullName>
    </submittedName>
</protein>
<evidence type="ECO:0000313" key="1">
    <source>
        <dbReference type="EMBL" id="EJX07127.1"/>
    </source>
</evidence>